<keyword evidence="2" id="KW-0805">Transcription regulation</keyword>
<dbReference type="GO" id="GO:0003677">
    <property type="term" value="F:DNA binding"/>
    <property type="evidence" value="ECO:0007669"/>
    <property type="project" value="TreeGrafter"/>
</dbReference>
<dbReference type="RefSeq" id="WP_184930578.1">
    <property type="nucleotide sequence ID" value="NZ_JACHJY010000002.1"/>
</dbReference>
<evidence type="ECO:0000256" key="3">
    <source>
        <dbReference type="ARBA" id="ARBA00023163"/>
    </source>
</evidence>
<evidence type="ECO:0000313" key="6">
    <source>
        <dbReference type="Proteomes" id="UP000582643"/>
    </source>
</evidence>
<gene>
    <name evidence="5" type="ORF">GGE06_002044</name>
</gene>
<name>A0A7W7XB82_9ACTN</name>
<evidence type="ECO:0000256" key="1">
    <source>
        <dbReference type="ARBA" id="ARBA00023012"/>
    </source>
</evidence>
<reference evidence="5 6" key="1">
    <citation type="submission" date="2020-08" db="EMBL/GenBank/DDBJ databases">
        <title>Genomic Encyclopedia of Type Strains, Phase III (KMG-III): the genomes of soil and plant-associated and newly described type strains.</title>
        <authorList>
            <person name="Whitman W."/>
        </authorList>
    </citation>
    <scope>NUCLEOTIDE SEQUENCE [LARGE SCALE GENOMIC DNA]</scope>
    <source>
        <strain evidence="5 6">SFB5A</strain>
    </source>
</reference>
<organism evidence="5 6">
    <name type="scientific">Streptomyces nymphaeiformis</name>
    <dbReference type="NCBI Taxonomy" id="2663842"/>
    <lineage>
        <taxon>Bacteria</taxon>
        <taxon>Bacillati</taxon>
        <taxon>Actinomycetota</taxon>
        <taxon>Actinomycetes</taxon>
        <taxon>Kitasatosporales</taxon>
        <taxon>Streptomycetaceae</taxon>
        <taxon>Streptomyces</taxon>
    </lineage>
</organism>
<dbReference type="Pfam" id="PF03704">
    <property type="entry name" value="BTAD"/>
    <property type="match status" value="1"/>
</dbReference>
<dbReference type="InterPro" id="IPR005158">
    <property type="entry name" value="BTAD"/>
</dbReference>
<dbReference type="InterPro" id="IPR011990">
    <property type="entry name" value="TPR-like_helical_dom_sf"/>
</dbReference>
<feature type="domain" description="Bacterial transcriptional activator" evidence="4">
    <location>
        <begin position="97"/>
        <end position="236"/>
    </location>
</feature>
<dbReference type="AlphaFoldDB" id="A0A7W7XB82"/>
<dbReference type="EMBL" id="JACHJY010000002">
    <property type="protein sequence ID" value="MBB4981136.1"/>
    <property type="molecule type" value="Genomic_DNA"/>
</dbReference>
<sequence length="243" mass="27497">MINLLGKVELSKARGTVDSNRRTRAMELAAFLVLHPGATAPQIDEVLSPRGGLTTPNTRNTRLRDVRRWLGLDDEGQPFFRRMTKHADGHRLVGVECDWIQFQLLHNVALQVPRAQGQALLRRALELVRGRPFSGVGSTYHSWAEPIVEDINDKVVNSAGLLAHWYLEAGDGRGALRAVGRGLEVAREREELWRHRFRALALLGDHSGLEEAIQRLETLLVDNGWTMEEETYETIRMAQVTRR</sequence>
<dbReference type="GO" id="GO:0006355">
    <property type="term" value="P:regulation of DNA-templated transcription"/>
    <property type="evidence" value="ECO:0007669"/>
    <property type="project" value="TreeGrafter"/>
</dbReference>
<dbReference type="Gene3D" id="1.25.40.10">
    <property type="entry name" value="Tetratricopeptide repeat domain"/>
    <property type="match status" value="1"/>
</dbReference>
<dbReference type="SUPFAM" id="SSF48452">
    <property type="entry name" value="TPR-like"/>
    <property type="match status" value="1"/>
</dbReference>
<dbReference type="InterPro" id="IPR051677">
    <property type="entry name" value="AfsR-DnrI-RedD_regulator"/>
</dbReference>
<keyword evidence="1" id="KW-0902">Two-component regulatory system</keyword>
<proteinExistence type="predicted"/>
<keyword evidence="3" id="KW-0804">Transcription</keyword>
<dbReference type="Proteomes" id="UP000582643">
    <property type="component" value="Unassembled WGS sequence"/>
</dbReference>
<evidence type="ECO:0000256" key="2">
    <source>
        <dbReference type="ARBA" id="ARBA00023015"/>
    </source>
</evidence>
<dbReference type="GO" id="GO:0000160">
    <property type="term" value="P:phosphorelay signal transduction system"/>
    <property type="evidence" value="ECO:0007669"/>
    <property type="project" value="UniProtKB-KW"/>
</dbReference>
<dbReference type="PANTHER" id="PTHR35807">
    <property type="entry name" value="TRANSCRIPTIONAL REGULATOR REDD-RELATED"/>
    <property type="match status" value="1"/>
</dbReference>
<evidence type="ECO:0000313" key="5">
    <source>
        <dbReference type="EMBL" id="MBB4981136.1"/>
    </source>
</evidence>
<protein>
    <recommendedName>
        <fullName evidence="4">Bacterial transcriptional activator domain-containing protein</fullName>
    </recommendedName>
</protein>
<keyword evidence="6" id="KW-1185">Reference proteome</keyword>
<dbReference type="PANTHER" id="PTHR35807:SF1">
    <property type="entry name" value="TRANSCRIPTIONAL REGULATOR REDD"/>
    <property type="match status" value="1"/>
</dbReference>
<dbReference type="SMART" id="SM01043">
    <property type="entry name" value="BTAD"/>
    <property type="match status" value="1"/>
</dbReference>
<accession>A0A7W7XB82</accession>
<evidence type="ECO:0000259" key="4">
    <source>
        <dbReference type="SMART" id="SM01043"/>
    </source>
</evidence>
<comment type="caution">
    <text evidence="5">The sequence shown here is derived from an EMBL/GenBank/DDBJ whole genome shotgun (WGS) entry which is preliminary data.</text>
</comment>